<keyword evidence="1" id="KW-0931">ER-Golgi transport</keyword>
<keyword evidence="1" id="KW-0256">Endoplasmic reticulum</keyword>
<evidence type="ECO:0000256" key="1">
    <source>
        <dbReference type="RuleBase" id="RU367026"/>
    </source>
</evidence>
<organism evidence="4">
    <name type="scientific">Tetraselmis chuii</name>
    <dbReference type="NCBI Taxonomy" id="63592"/>
    <lineage>
        <taxon>Eukaryota</taxon>
        <taxon>Viridiplantae</taxon>
        <taxon>Chlorophyta</taxon>
        <taxon>core chlorophytes</taxon>
        <taxon>Chlorodendrophyceae</taxon>
        <taxon>Chlorodendrales</taxon>
        <taxon>Chlorodendraceae</taxon>
        <taxon>Tetraselmis</taxon>
    </lineage>
</organism>
<comment type="subcellular location">
    <subcellularLocation>
        <location evidence="1">Endoplasmic reticulum membrane</location>
        <topology evidence="1">Multi-pass membrane protein</topology>
    </subcellularLocation>
</comment>
<accession>A0A7S1X8W0</accession>
<keyword evidence="1" id="KW-1133">Transmembrane helix</keyword>
<keyword evidence="2" id="KW-0175">Coiled coil</keyword>
<dbReference type="AlphaFoldDB" id="A0A7S1X8W0"/>
<dbReference type="Gene3D" id="1.20.5.110">
    <property type="match status" value="1"/>
</dbReference>
<sequence length="246" mass="25878">MAYDSLLSVLVGTEALLALSLAAHVFNPLLSAPALVACRVVGGNATGKVVVGTLAAVLLLLFAASVNDIRTLTAATAQLPDNSSSENSLYHSDRIARAEVQALLTFICAILIPLLGALSGVITKYEKLKLSEQAMLKQVKGLQQEYTRVTSAPKGSSGGDGKEGGDGAAEEKLRARVNELRAQLDVAADALEVSEKARKTAEANTSAMKQQAQALEREYDRLMALKDELEAQLARVQASGGSKKDS</sequence>
<comment type="function">
    <text evidence="1">May play a role in anterograde transport of membrane proteins from the endoplasmic reticulum to the Golgi.</text>
</comment>
<comment type="caution">
    <text evidence="1">Lacks conserved residue(s) required for the propagation of feature annotation.</text>
</comment>
<dbReference type="GO" id="GO:0006886">
    <property type="term" value="P:intracellular protein transport"/>
    <property type="evidence" value="ECO:0007669"/>
    <property type="project" value="UniProtKB-UniRule"/>
</dbReference>
<dbReference type="PANTHER" id="PTHR12701">
    <property type="entry name" value="BCR-ASSOCIATED PROTEIN, BAP"/>
    <property type="match status" value="1"/>
</dbReference>
<feature type="compositionally biased region" description="Basic and acidic residues" evidence="3">
    <location>
        <begin position="160"/>
        <end position="170"/>
    </location>
</feature>
<keyword evidence="1" id="KW-0813">Transport</keyword>
<gene>
    <name evidence="4" type="ORF">TCHU04912_LOCUS17427</name>
</gene>
<reference evidence="4" key="1">
    <citation type="submission" date="2021-01" db="EMBL/GenBank/DDBJ databases">
        <authorList>
            <person name="Corre E."/>
            <person name="Pelletier E."/>
            <person name="Niang G."/>
            <person name="Scheremetjew M."/>
            <person name="Finn R."/>
            <person name="Kale V."/>
            <person name="Holt S."/>
            <person name="Cochrane G."/>
            <person name="Meng A."/>
            <person name="Brown T."/>
            <person name="Cohen L."/>
        </authorList>
    </citation>
    <scope>NUCLEOTIDE SEQUENCE</scope>
    <source>
        <strain evidence="4">PLY429</strain>
    </source>
</reference>
<proteinExistence type="inferred from homology"/>
<protein>
    <recommendedName>
        <fullName evidence="1">Endoplasmic reticulum transmembrane protein</fullName>
    </recommendedName>
</protein>
<feature type="transmembrane region" description="Helical" evidence="1">
    <location>
        <begin position="102"/>
        <end position="122"/>
    </location>
</feature>
<dbReference type="GO" id="GO:0006888">
    <property type="term" value="P:endoplasmic reticulum to Golgi vesicle-mediated transport"/>
    <property type="evidence" value="ECO:0007669"/>
    <property type="project" value="UniProtKB-UniRule"/>
</dbReference>
<dbReference type="GO" id="GO:0070973">
    <property type="term" value="P:protein localization to endoplasmic reticulum exit site"/>
    <property type="evidence" value="ECO:0007669"/>
    <property type="project" value="UniProtKB-UniRule"/>
</dbReference>
<feature type="transmembrane region" description="Helical" evidence="1">
    <location>
        <begin position="46"/>
        <end position="64"/>
    </location>
</feature>
<keyword evidence="1" id="KW-0472">Membrane</keyword>
<evidence type="ECO:0000313" key="4">
    <source>
        <dbReference type="EMBL" id="CAD9215187.1"/>
    </source>
</evidence>
<evidence type="ECO:0000256" key="3">
    <source>
        <dbReference type="SAM" id="MobiDB-lite"/>
    </source>
</evidence>
<dbReference type="GO" id="GO:0005789">
    <property type="term" value="C:endoplasmic reticulum membrane"/>
    <property type="evidence" value="ECO:0007669"/>
    <property type="project" value="UniProtKB-SubCell"/>
</dbReference>
<keyword evidence="1" id="KW-0653">Protein transport</keyword>
<feature type="coiled-coil region" evidence="2">
    <location>
        <begin position="170"/>
        <end position="239"/>
    </location>
</feature>
<evidence type="ECO:0000256" key="2">
    <source>
        <dbReference type="SAM" id="Coils"/>
    </source>
</evidence>
<dbReference type="PANTHER" id="PTHR12701:SF20">
    <property type="entry name" value="ENDOPLASMIC RETICULUM TRANSMEMBRANE PROTEIN"/>
    <property type="match status" value="1"/>
</dbReference>
<dbReference type="EMBL" id="HBGG01033299">
    <property type="protein sequence ID" value="CAD9215187.1"/>
    <property type="molecule type" value="Transcribed_RNA"/>
</dbReference>
<comment type="similarity">
    <text evidence="1">Belongs to the BCAP29/BCAP31 family.</text>
</comment>
<dbReference type="InterPro" id="IPR008417">
    <property type="entry name" value="BAP29/BAP31"/>
</dbReference>
<name>A0A7S1X8W0_9CHLO</name>
<keyword evidence="1" id="KW-0812">Transmembrane</keyword>
<feature type="region of interest" description="Disordered" evidence="3">
    <location>
        <begin position="147"/>
        <end position="170"/>
    </location>
</feature>